<evidence type="ECO:0000313" key="1">
    <source>
        <dbReference type="Proteomes" id="UP000887576"/>
    </source>
</evidence>
<accession>A0AC34Q590</accession>
<protein>
    <submittedName>
        <fullName evidence="2">IBB domain-containing protein</fullName>
    </submittedName>
</protein>
<organism evidence="1 2">
    <name type="scientific">Panagrolaimus sp. JU765</name>
    <dbReference type="NCBI Taxonomy" id="591449"/>
    <lineage>
        <taxon>Eukaryota</taxon>
        <taxon>Metazoa</taxon>
        <taxon>Ecdysozoa</taxon>
        <taxon>Nematoda</taxon>
        <taxon>Chromadorea</taxon>
        <taxon>Rhabditida</taxon>
        <taxon>Tylenchina</taxon>
        <taxon>Panagrolaimomorpha</taxon>
        <taxon>Panagrolaimoidea</taxon>
        <taxon>Panagrolaimidae</taxon>
        <taxon>Panagrolaimus</taxon>
    </lineage>
</organism>
<dbReference type="WBParaSite" id="JU765_v2.g1294.t2">
    <property type="protein sequence ID" value="JU765_v2.g1294.t2"/>
    <property type="gene ID" value="JU765_v2.g1294"/>
</dbReference>
<dbReference type="Proteomes" id="UP000887576">
    <property type="component" value="Unplaced"/>
</dbReference>
<proteinExistence type="predicted"/>
<sequence>MDNLPSGSEHLHDMFKNHGRTLATQRRSREQTSIELRKKKREEFFIAKRMEFEGTLSIGSLEPYIPYSLYDDQVTEGLFSDDPKKMDFSLMVYIARLEKEPEKGQVEFWDMMSFNVLTALYNILNLAESGSHRQFLVLRILASVSEDPDIAVALSDGTDVVKYILWKFTDGTDVVKYILWKFTSFDEKCMGEVLIILSNTVSTSTIPTSTDQALFLIERCRRLCCESPMSHIRALSALVMTKIVDNLEEGIQLPTNLVDFAGELIVSGEIRLRISGYCLLNAFFYNYRMGNAVVSSDKWIPALERCTMVDGNESSEIFYLLENLCNFMLPYELTSSKLLEKMWYIIEDPVFASSDKRLKALSVLCELSVSSVEKMQLLLDSNPKIKEILAELLVNANFDTRRQVLLMLRNLFLNLPHSIPFLAGKKTIEGISDLLTVMQPDTVIFALECLKAVLEHGGGPSGDNQRLIGIGDYATLAEEASVHSRLDFLVSSPNEQVALLALEILHTFVDTKEDDAALPDDLKDLENLQLFNF</sequence>
<name>A0AC34Q590_9BILA</name>
<reference evidence="2" key="1">
    <citation type="submission" date="2022-11" db="UniProtKB">
        <authorList>
            <consortium name="WormBaseParasite"/>
        </authorList>
    </citation>
    <scope>IDENTIFICATION</scope>
</reference>
<evidence type="ECO:0000313" key="2">
    <source>
        <dbReference type="WBParaSite" id="JU765_v2.g1294.t2"/>
    </source>
</evidence>